<sequence length="97" mass="10785">MTLILLASACLLIVTLGYASLCAGSPFGDCRKCRGFGFAMKTDRKGRLKRGKPCRRCKGHGKRIRVGRHLYNLWLRLYRDGTDTPAKKPAFKPASKG</sequence>
<feature type="signal peptide" evidence="1">
    <location>
        <begin position="1"/>
        <end position="19"/>
    </location>
</feature>
<gene>
    <name evidence="2" type="ORF">I8755_25540</name>
</gene>
<dbReference type="Gene3D" id="1.10.274.110">
    <property type="match status" value="1"/>
</dbReference>
<dbReference type="AlphaFoldDB" id="A0A7T4PJP1"/>
<accession>A0A7T4PJP1</accession>
<evidence type="ECO:0000313" key="2">
    <source>
        <dbReference type="EMBL" id="QQC91393.1"/>
    </source>
</evidence>
<keyword evidence="1" id="KW-0732">Signal</keyword>
<reference evidence="2 3" key="1">
    <citation type="submission" date="2020-12" db="EMBL/GenBank/DDBJ databases">
        <title>Identification and biosynthesis of polyene macrolides produced by Streptomyces alfalfae Men-myco-93-63.</title>
        <authorList>
            <person name="Liu D."/>
            <person name="Li Y."/>
            <person name="Liu L."/>
            <person name="Han X."/>
            <person name="Shen F."/>
        </authorList>
    </citation>
    <scope>NUCLEOTIDE SEQUENCE [LARGE SCALE GENOMIC DNA]</scope>
    <source>
        <strain evidence="2 3">Men-myco-93-63</strain>
    </source>
</reference>
<dbReference type="EMBL" id="CP065959">
    <property type="protein sequence ID" value="QQC91393.1"/>
    <property type="molecule type" value="Genomic_DNA"/>
</dbReference>
<dbReference type="SUPFAM" id="SSF57938">
    <property type="entry name" value="DnaJ/Hsp40 cysteine-rich domain"/>
    <property type="match status" value="1"/>
</dbReference>
<evidence type="ECO:0008006" key="4">
    <source>
        <dbReference type="Google" id="ProtNLM"/>
    </source>
</evidence>
<dbReference type="InterPro" id="IPR038500">
    <property type="entry name" value="Antitermination_sf"/>
</dbReference>
<evidence type="ECO:0000313" key="3">
    <source>
        <dbReference type="Proteomes" id="UP000596130"/>
    </source>
</evidence>
<protein>
    <recommendedName>
        <fullName evidence="4">Molecular chaperone DnaJ</fullName>
    </recommendedName>
</protein>
<evidence type="ECO:0000256" key="1">
    <source>
        <dbReference type="SAM" id="SignalP"/>
    </source>
</evidence>
<dbReference type="InterPro" id="IPR036410">
    <property type="entry name" value="HSP_DnaJ_Cys-rich_dom_sf"/>
</dbReference>
<dbReference type="Proteomes" id="UP000596130">
    <property type="component" value="Chromosome"/>
</dbReference>
<organism evidence="2 3">
    <name type="scientific">Streptomyces alfalfae</name>
    <dbReference type="NCBI Taxonomy" id="1642299"/>
    <lineage>
        <taxon>Bacteria</taxon>
        <taxon>Bacillati</taxon>
        <taxon>Actinomycetota</taxon>
        <taxon>Actinomycetes</taxon>
        <taxon>Kitasatosporales</taxon>
        <taxon>Streptomycetaceae</taxon>
        <taxon>Streptomyces</taxon>
    </lineage>
</organism>
<feature type="chain" id="PRO_5038853264" description="Molecular chaperone DnaJ" evidence="1">
    <location>
        <begin position="20"/>
        <end position="97"/>
    </location>
</feature>
<dbReference type="RefSeq" id="WP_198503630.1">
    <property type="nucleotide sequence ID" value="NZ_CP065959.1"/>
</dbReference>
<name>A0A7T4PJP1_9ACTN</name>
<proteinExistence type="predicted"/>